<evidence type="ECO:0000256" key="7">
    <source>
        <dbReference type="ARBA" id="ARBA00022741"/>
    </source>
</evidence>
<dbReference type="PROSITE" id="PS50894">
    <property type="entry name" value="HPT"/>
    <property type="match status" value="1"/>
</dbReference>
<dbReference type="Gene3D" id="3.30.565.10">
    <property type="entry name" value="Histidine kinase-like ATPase, C-terminal domain"/>
    <property type="match status" value="1"/>
</dbReference>
<dbReference type="PRINTS" id="PR00344">
    <property type="entry name" value="BCTRLSENSOR"/>
</dbReference>
<dbReference type="InterPro" id="IPR036097">
    <property type="entry name" value="HisK_dim/P_sf"/>
</dbReference>
<dbReference type="PANTHER" id="PTHR43395">
    <property type="entry name" value="SENSOR HISTIDINE KINASE CHEA"/>
    <property type="match status" value="1"/>
</dbReference>
<keyword evidence="9" id="KW-0067">ATP-binding</keyword>
<dbReference type="Gene3D" id="1.10.287.560">
    <property type="entry name" value="Histidine kinase CheA-like, homodimeric domain"/>
    <property type="match status" value="1"/>
</dbReference>
<dbReference type="SMART" id="SM00260">
    <property type="entry name" value="CheW"/>
    <property type="match status" value="1"/>
</dbReference>
<dbReference type="FunFam" id="2.30.30.40:FF:000048">
    <property type="entry name" value="Chemotaxis protein CheA, putative"/>
    <property type="match status" value="1"/>
</dbReference>
<evidence type="ECO:0000256" key="8">
    <source>
        <dbReference type="ARBA" id="ARBA00022777"/>
    </source>
</evidence>
<dbReference type="InterPro" id="IPR051315">
    <property type="entry name" value="Bact_Chemotaxis_CheA"/>
</dbReference>
<dbReference type="CDD" id="cd16916">
    <property type="entry name" value="HATPase_CheA-like"/>
    <property type="match status" value="1"/>
</dbReference>
<comment type="catalytic activity">
    <reaction evidence="1">
        <text>ATP + protein L-histidine = ADP + protein N-phospho-L-histidine.</text>
        <dbReference type="EC" id="2.7.13.3"/>
    </reaction>
</comment>
<proteinExistence type="predicted"/>
<dbReference type="EMBL" id="FOTO01000003">
    <property type="protein sequence ID" value="SFL57354.1"/>
    <property type="molecule type" value="Genomic_DNA"/>
</dbReference>
<evidence type="ECO:0000256" key="3">
    <source>
        <dbReference type="ARBA" id="ARBA00021495"/>
    </source>
</evidence>
<evidence type="ECO:0000256" key="6">
    <source>
        <dbReference type="ARBA" id="ARBA00022679"/>
    </source>
</evidence>
<dbReference type="SUPFAM" id="SSF55874">
    <property type="entry name" value="ATPase domain of HSP90 chaperone/DNA topoisomerase II/histidine kinase"/>
    <property type="match status" value="1"/>
</dbReference>
<dbReference type="InterPro" id="IPR003594">
    <property type="entry name" value="HATPase_dom"/>
</dbReference>
<evidence type="ECO:0000256" key="11">
    <source>
        <dbReference type="ARBA" id="ARBA00035100"/>
    </source>
</evidence>
<dbReference type="Pfam" id="PF01584">
    <property type="entry name" value="CheW"/>
    <property type="match status" value="1"/>
</dbReference>
<dbReference type="EC" id="2.7.13.3" evidence="2"/>
<dbReference type="PROSITE" id="PS50851">
    <property type="entry name" value="CHEW"/>
    <property type="match status" value="1"/>
</dbReference>
<dbReference type="InterPro" id="IPR037006">
    <property type="entry name" value="CheA-like_homodim_sf"/>
</dbReference>
<keyword evidence="10" id="KW-0902">Two-component regulatory system</keyword>
<keyword evidence="17" id="KW-1185">Reference proteome</keyword>
<dbReference type="RefSeq" id="WP_092190818.1">
    <property type="nucleotide sequence ID" value="NZ_FOTO01000003.1"/>
</dbReference>
<dbReference type="InterPro" id="IPR004105">
    <property type="entry name" value="CheA-like_dim"/>
</dbReference>
<feature type="domain" description="CheW-like" evidence="14">
    <location>
        <begin position="558"/>
        <end position="687"/>
    </location>
</feature>
<dbReference type="InterPro" id="IPR002545">
    <property type="entry name" value="CheW-lke_dom"/>
</dbReference>
<keyword evidence="6" id="KW-0808">Transferase</keyword>
<reference evidence="16 17" key="1">
    <citation type="submission" date="2016-10" db="EMBL/GenBank/DDBJ databases">
        <authorList>
            <person name="Varghese N."/>
            <person name="Submissions S."/>
        </authorList>
    </citation>
    <scope>NUCLEOTIDE SEQUENCE [LARGE SCALE GENOMIC DNA]</scope>
    <source>
        <strain evidence="16 17">DSM 1741</strain>
    </source>
</reference>
<evidence type="ECO:0000256" key="1">
    <source>
        <dbReference type="ARBA" id="ARBA00000085"/>
    </source>
</evidence>
<dbReference type="SMART" id="SM01231">
    <property type="entry name" value="H-kinase_dim"/>
    <property type="match status" value="1"/>
</dbReference>
<evidence type="ECO:0000256" key="9">
    <source>
        <dbReference type="ARBA" id="ARBA00022840"/>
    </source>
</evidence>
<dbReference type="OrthoDB" id="9803176at2"/>
<sequence length="695" mass="76600">MFREEMHRQAFKEEALELLGELETSLLELETDTTNDKVINRVFRAMHTIKGSGAMFGFENIASFTHEVETVFDLARTGRIEVTRELLSLTLLARDHILAMVEGKDSDTGVEEVIRGLRALNPEHKPLEATPTREPLTCAMNPNLRTWRIRFTPPKNLFLSGTNPASLLEELCEMGEHHVIMHLRDIPALPLLNPEDCLVWWDIILTTAGSEEEIRDVFIFVEEDSDLTIQMVGSCQGIDEESYKLIGQILVEKNDITKDALERILLERKPIGQLLSEAGLVSASQVEAALVEQQEVKRLRQTASAEAQQTSSIRVPAQKLDFLVDLVGELVTAQARLTQFASEQSDARLQAISEEIERLSDELRDNTLGIRMLPIGSTFSRFKRLVRDLSQELGKRIVLETHGEDTELDKTVIERLNDPLVHLLRNSIDHGIESPEERMARGKNPEGRIELSAEHSGGEVLIRITDDGAGIDPDRIRAKAVEKGIIAADTPMSDKDALMLIFAPGFSTAEKVTSISGRGVGMDVVKRNIDALRGRISLESVPGQGTTISVRIPLTLAIIDGLQVQVEDSCFIMPLSAVEECVELIRTDKDRADLINLRGQMVPYVSLRRDFGIPGQAPKIQQVVVCNSQGQSVGIAVDRVIGEHQTVIKSLGKVYQDIRGISGATIKGDGSMALILDIAALVAAGSAPPASRVLA</sequence>
<gene>
    <name evidence="16" type="ORF">SAMN05421830_103335</name>
</gene>
<dbReference type="InterPro" id="IPR036890">
    <property type="entry name" value="HATPase_C_sf"/>
</dbReference>
<feature type="domain" description="Histidine kinase" evidence="13">
    <location>
        <begin position="308"/>
        <end position="556"/>
    </location>
</feature>
<dbReference type="GO" id="GO:0000155">
    <property type="term" value="F:phosphorelay sensor kinase activity"/>
    <property type="evidence" value="ECO:0007669"/>
    <property type="project" value="InterPro"/>
</dbReference>
<evidence type="ECO:0000259" key="13">
    <source>
        <dbReference type="PROSITE" id="PS50109"/>
    </source>
</evidence>
<dbReference type="SUPFAM" id="SSF50341">
    <property type="entry name" value="CheW-like"/>
    <property type="match status" value="1"/>
</dbReference>
<name>A0A8G2F414_DESNO</name>
<comment type="caution">
    <text evidence="16">The sequence shown here is derived from an EMBL/GenBank/DDBJ whole genome shotgun (WGS) entry which is preliminary data.</text>
</comment>
<dbReference type="InterPro" id="IPR005467">
    <property type="entry name" value="His_kinase_dom"/>
</dbReference>
<evidence type="ECO:0000256" key="5">
    <source>
        <dbReference type="ARBA" id="ARBA00022553"/>
    </source>
</evidence>
<dbReference type="Pfam" id="PF02518">
    <property type="entry name" value="HATPase_c"/>
    <property type="match status" value="1"/>
</dbReference>
<evidence type="ECO:0000313" key="17">
    <source>
        <dbReference type="Proteomes" id="UP000199581"/>
    </source>
</evidence>
<dbReference type="SMART" id="SM00073">
    <property type="entry name" value="HPT"/>
    <property type="match status" value="1"/>
</dbReference>
<evidence type="ECO:0000313" key="16">
    <source>
        <dbReference type="EMBL" id="SFL57354.1"/>
    </source>
</evidence>
<dbReference type="InterPro" id="IPR036061">
    <property type="entry name" value="CheW-like_dom_sf"/>
</dbReference>
<keyword evidence="4" id="KW-0145">Chemotaxis</keyword>
<organism evidence="16 17">
    <name type="scientific">Desulfomicrobium norvegicum (strain DSM 1741 / NCIMB 8310)</name>
    <name type="common">Desulfovibrio baculatus (strain Norway 4)</name>
    <name type="synonym">Desulfovibrio desulfuricans (strain Norway 4)</name>
    <dbReference type="NCBI Taxonomy" id="52561"/>
    <lineage>
        <taxon>Bacteria</taxon>
        <taxon>Pseudomonadati</taxon>
        <taxon>Thermodesulfobacteriota</taxon>
        <taxon>Desulfovibrionia</taxon>
        <taxon>Desulfovibrionales</taxon>
        <taxon>Desulfomicrobiaceae</taxon>
        <taxon>Desulfomicrobium</taxon>
    </lineage>
</organism>
<dbReference type="FunFam" id="3.30.565.10:FF:000016">
    <property type="entry name" value="Chemotaxis protein CheA, putative"/>
    <property type="match status" value="1"/>
</dbReference>
<dbReference type="AlphaFoldDB" id="A0A8G2F414"/>
<dbReference type="Gene3D" id="2.30.30.40">
    <property type="entry name" value="SH3 Domains"/>
    <property type="match status" value="1"/>
</dbReference>
<keyword evidence="5 12" id="KW-0597">Phosphoprotein</keyword>
<dbReference type="GO" id="GO:0006935">
    <property type="term" value="P:chemotaxis"/>
    <property type="evidence" value="ECO:0007669"/>
    <property type="project" value="UniProtKB-KW"/>
</dbReference>
<dbReference type="InterPro" id="IPR036641">
    <property type="entry name" value="HPT_dom_sf"/>
</dbReference>
<dbReference type="GO" id="GO:0005737">
    <property type="term" value="C:cytoplasm"/>
    <property type="evidence" value="ECO:0007669"/>
    <property type="project" value="InterPro"/>
</dbReference>
<feature type="domain" description="HPt" evidence="15">
    <location>
        <begin position="1"/>
        <end position="104"/>
    </location>
</feature>
<dbReference type="InterPro" id="IPR008207">
    <property type="entry name" value="Sig_transdc_His_kin_Hpt_dom"/>
</dbReference>
<dbReference type="Pfam" id="PF02895">
    <property type="entry name" value="H-kinase_dim"/>
    <property type="match status" value="1"/>
</dbReference>
<dbReference type="CDD" id="cd00088">
    <property type="entry name" value="HPT"/>
    <property type="match status" value="1"/>
</dbReference>
<dbReference type="SUPFAM" id="SSF47226">
    <property type="entry name" value="Histidine-containing phosphotransfer domain, HPT domain"/>
    <property type="match status" value="1"/>
</dbReference>
<keyword evidence="7" id="KW-0547">Nucleotide-binding</keyword>
<evidence type="ECO:0000259" key="14">
    <source>
        <dbReference type="PROSITE" id="PS50851"/>
    </source>
</evidence>
<evidence type="ECO:0000256" key="10">
    <source>
        <dbReference type="ARBA" id="ARBA00023012"/>
    </source>
</evidence>
<dbReference type="SUPFAM" id="SSF47384">
    <property type="entry name" value="Homodimeric domain of signal transducing histidine kinase"/>
    <property type="match status" value="1"/>
</dbReference>
<dbReference type="SMART" id="SM00387">
    <property type="entry name" value="HATPase_c"/>
    <property type="match status" value="1"/>
</dbReference>
<evidence type="ECO:0000256" key="2">
    <source>
        <dbReference type="ARBA" id="ARBA00012438"/>
    </source>
</evidence>
<dbReference type="GO" id="GO:0005524">
    <property type="term" value="F:ATP binding"/>
    <property type="evidence" value="ECO:0007669"/>
    <property type="project" value="UniProtKB-KW"/>
</dbReference>
<dbReference type="Gene3D" id="1.20.120.160">
    <property type="entry name" value="HPT domain"/>
    <property type="match status" value="1"/>
</dbReference>
<feature type="modified residue" description="Phosphohistidine" evidence="12">
    <location>
        <position position="47"/>
    </location>
</feature>
<dbReference type="Pfam" id="PF01627">
    <property type="entry name" value="Hpt"/>
    <property type="match status" value="1"/>
</dbReference>
<accession>A0A8G2F414</accession>
<protein>
    <recommendedName>
        <fullName evidence="3">Chemotaxis protein CheA</fullName>
        <ecNumber evidence="2">2.7.13.3</ecNumber>
    </recommendedName>
</protein>
<evidence type="ECO:0000259" key="15">
    <source>
        <dbReference type="PROSITE" id="PS50894"/>
    </source>
</evidence>
<dbReference type="InterPro" id="IPR004358">
    <property type="entry name" value="Sig_transdc_His_kin-like_C"/>
</dbReference>
<dbReference type="PANTHER" id="PTHR43395:SF10">
    <property type="entry name" value="CHEMOTAXIS PROTEIN CHEA"/>
    <property type="match status" value="1"/>
</dbReference>
<dbReference type="Proteomes" id="UP000199581">
    <property type="component" value="Unassembled WGS sequence"/>
</dbReference>
<comment type="function">
    <text evidence="11">Involved in the transmission of sensory signals from the chemoreceptors to the flagellar motors. CheA is autophosphorylated; it can transfer its phosphate group to either CheB or CheY.</text>
</comment>
<dbReference type="CDD" id="cd00731">
    <property type="entry name" value="CheA_reg"/>
    <property type="match status" value="1"/>
</dbReference>
<dbReference type="PROSITE" id="PS50109">
    <property type="entry name" value="HIS_KIN"/>
    <property type="match status" value="1"/>
</dbReference>
<evidence type="ECO:0000256" key="12">
    <source>
        <dbReference type="PROSITE-ProRule" id="PRU00110"/>
    </source>
</evidence>
<evidence type="ECO:0000256" key="4">
    <source>
        <dbReference type="ARBA" id="ARBA00022500"/>
    </source>
</evidence>
<keyword evidence="8 16" id="KW-0418">Kinase</keyword>